<feature type="non-terminal residue" evidence="2">
    <location>
        <position position="167"/>
    </location>
</feature>
<feature type="non-terminal residue" evidence="2">
    <location>
        <position position="1"/>
    </location>
</feature>
<protein>
    <submittedName>
        <fullName evidence="2">Uncharacterized protein</fullName>
    </submittedName>
</protein>
<organism evidence="2">
    <name type="scientific">Lepeophtheirus salmonis</name>
    <name type="common">Salmon louse</name>
    <name type="synonym">Caligus salmonis</name>
    <dbReference type="NCBI Taxonomy" id="72036"/>
    <lineage>
        <taxon>Eukaryota</taxon>
        <taxon>Metazoa</taxon>
        <taxon>Ecdysozoa</taxon>
        <taxon>Arthropoda</taxon>
        <taxon>Crustacea</taxon>
        <taxon>Multicrustacea</taxon>
        <taxon>Hexanauplia</taxon>
        <taxon>Copepoda</taxon>
        <taxon>Siphonostomatoida</taxon>
        <taxon>Caligidae</taxon>
        <taxon>Lepeophtheirus</taxon>
    </lineage>
</organism>
<feature type="region of interest" description="Disordered" evidence="1">
    <location>
        <begin position="45"/>
        <end position="68"/>
    </location>
</feature>
<name>A0A0K2V5E8_LEPSM</name>
<evidence type="ECO:0000256" key="1">
    <source>
        <dbReference type="SAM" id="MobiDB-lite"/>
    </source>
</evidence>
<reference evidence="2" key="1">
    <citation type="submission" date="2014-05" db="EMBL/GenBank/DDBJ databases">
        <authorList>
            <person name="Chronopoulou M."/>
        </authorList>
    </citation>
    <scope>NUCLEOTIDE SEQUENCE</scope>
    <source>
        <tissue evidence="2">Whole organism</tissue>
    </source>
</reference>
<accession>A0A0K2V5E8</accession>
<sequence length="167" mass="19144">DLLYIHQLQEENKLISQERFWQAKFERLRSAHAEELKNLLKGGSHQKSITVNGDTPEMENEENPLEKEKLTHDTSFELDIPRSKLIEKSKIIIQNQKEVSKHIDIINDKENNRVSPSLKSIESLESSMEIPLKSNYAPSPKETLDESLISLGISPKSTGIDTYTFIK</sequence>
<dbReference type="EMBL" id="HACA01027986">
    <property type="protein sequence ID" value="CDW45347.1"/>
    <property type="molecule type" value="Transcribed_RNA"/>
</dbReference>
<proteinExistence type="predicted"/>
<evidence type="ECO:0000313" key="2">
    <source>
        <dbReference type="EMBL" id="CDW45347.1"/>
    </source>
</evidence>
<dbReference type="AlphaFoldDB" id="A0A0K2V5E8"/>